<reference evidence="1 2" key="1">
    <citation type="submission" date="2019-03" db="EMBL/GenBank/DDBJ databases">
        <title>Genomic Encyclopedia of Type Strains, Phase IV (KMG-IV): sequencing the most valuable type-strain genomes for metagenomic binning, comparative biology and taxonomic classification.</title>
        <authorList>
            <person name="Goeker M."/>
        </authorList>
    </citation>
    <scope>NUCLEOTIDE SEQUENCE [LARGE SCALE GENOMIC DNA]</scope>
    <source>
        <strain evidence="1 2">DSM 11170</strain>
    </source>
</reference>
<dbReference type="InterPro" id="IPR043129">
    <property type="entry name" value="ATPase_NBD"/>
</dbReference>
<dbReference type="AlphaFoldDB" id="A0A4R2RFV1"/>
<dbReference type="Gene3D" id="3.30.420.40">
    <property type="match status" value="1"/>
</dbReference>
<dbReference type="SUPFAM" id="SSF53067">
    <property type="entry name" value="Actin-like ATPase domain"/>
    <property type="match status" value="1"/>
</dbReference>
<name>A0A4R2RFV1_9FIRM</name>
<dbReference type="EMBL" id="SLXT01000030">
    <property type="protein sequence ID" value="TCP61229.1"/>
    <property type="molecule type" value="Genomic_DNA"/>
</dbReference>
<protein>
    <submittedName>
        <fullName evidence="1">Uncharacterized protein</fullName>
    </submittedName>
</protein>
<dbReference type="Gene3D" id="3.90.640.10">
    <property type="entry name" value="Actin, Chain A, domain 4"/>
    <property type="match status" value="1"/>
</dbReference>
<proteinExistence type="predicted"/>
<sequence length="396" mass="45461">MKQERSVFDFGGGTTDFDFGLFREAGSSERRYDYVVECFGAGGDQYLGGENLLELLAFEVFKANQDALRSQGLSFTLPPECNRFPGSEVLINESQEARLNMTQLMEKLRPFWERHPGYEKTFETGRIKVNLYDNQGNAKLNFELSVDSDTLHNILYERIEKGVRNFFASLRLAFKVPATKDIELINIFLAGNSSKSALVRELFEQYTGQITQEICGDNDNQQFFAIYPPLGSEEAREIQRRTQADTPLTELTRPTGKTGVAFGLIESRPGGRIKIIQHNESALDNEIKFKYYIGYEKRKTFVCLSDRELPYGEWQEFIDAGIEDFTLYYTNLPEAHKNKLKIDQVSRKKCRISNCYPDANIYYRAVKPAVIEYVVARPAELKQEIYLEPPIILELL</sequence>
<evidence type="ECO:0000313" key="1">
    <source>
        <dbReference type="EMBL" id="TCP61229.1"/>
    </source>
</evidence>
<dbReference type="RefSeq" id="WP_131920495.1">
    <property type="nucleotide sequence ID" value="NZ_JAOQNU010000031.1"/>
</dbReference>
<gene>
    <name evidence="1" type="ORF">EDD73_13021</name>
</gene>
<keyword evidence="2" id="KW-1185">Reference proteome</keyword>
<accession>A0A4R2RFV1</accession>
<evidence type="ECO:0000313" key="2">
    <source>
        <dbReference type="Proteomes" id="UP000294813"/>
    </source>
</evidence>
<comment type="caution">
    <text evidence="1">The sequence shown here is derived from an EMBL/GenBank/DDBJ whole genome shotgun (WGS) entry which is preliminary data.</text>
</comment>
<dbReference type="Proteomes" id="UP000294813">
    <property type="component" value="Unassembled WGS sequence"/>
</dbReference>
<organism evidence="1 2">
    <name type="scientific">Heliophilum fasciatum</name>
    <dbReference type="NCBI Taxonomy" id="35700"/>
    <lineage>
        <taxon>Bacteria</taxon>
        <taxon>Bacillati</taxon>
        <taxon>Bacillota</taxon>
        <taxon>Clostridia</taxon>
        <taxon>Eubacteriales</taxon>
        <taxon>Heliobacteriaceae</taxon>
        <taxon>Heliophilum</taxon>
    </lineage>
</organism>
<dbReference type="OrthoDB" id="8476780at2"/>